<dbReference type="Pfam" id="PF06980">
    <property type="entry name" value="DUF1302"/>
    <property type="match status" value="1"/>
</dbReference>
<dbReference type="PROSITE" id="PS51257">
    <property type="entry name" value="PROKAR_LIPOPROTEIN"/>
    <property type="match status" value="1"/>
</dbReference>
<gene>
    <name evidence="1" type="ORF">SAMN05421881_100411</name>
</gene>
<dbReference type="AlphaFoldDB" id="A0A1H3CZR9"/>
<evidence type="ECO:0000313" key="1">
    <source>
        <dbReference type="EMBL" id="SDX59576.1"/>
    </source>
</evidence>
<sequence length="485" mass="55490">MRDDAAFSSAMKWPTQKLRSLLLPCLALWSSIAACGSLAGGPRTPVFSPDVVFATHVAQATALDDLFEDVDDDGADTGFPQRMFQQTASWRGFSQLEFAYTYAEPAHASKLRLRSELSNLGQLSPNIKWKLSARIDYDAIHDISDFYPRPVRRDHRFELFLRENYLDISVKDFDIRVGRQHIIWGEMVGLFFADVVSARDMREFVLPDFDILRIPQWAIRTEYSKHDFHADLVWIPFASLDEIGRPGAQFYPFALPEPVPVRFLGGDRSGRNLANSNYGIRLSQLIRGWDISAFYYHSLDASPTFHRVSQPDEPLLFQARHGQIDQAGGTLTKDLGGAVLKAEFVYTHGRRFNVTRMTAPDGLVRQDTIDYALGLDFPLPRDVRLNLQFFQRVFLGYDRDIFADKYENGASVFLQASFWRDFDAQVLLIQSLNRSERMLRPRLGWNFARNWHLAVGADIFDGPPTGLFGRFANNDRVYTEVRFSF</sequence>
<accession>A0A1H3CZR9</accession>
<organism evidence="1 2">
    <name type="scientific">Nitrosomonas halophila</name>
    <dbReference type="NCBI Taxonomy" id="44576"/>
    <lineage>
        <taxon>Bacteria</taxon>
        <taxon>Pseudomonadati</taxon>
        <taxon>Pseudomonadota</taxon>
        <taxon>Betaproteobacteria</taxon>
        <taxon>Nitrosomonadales</taxon>
        <taxon>Nitrosomonadaceae</taxon>
        <taxon>Nitrosomonas</taxon>
    </lineage>
</organism>
<dbReference type="InterPro" id="IPR010727">
    <property type="entry name" value="DUF1302"/>
</dbReference>
<dbReference type="SUPFAM" id="SSF56935">
    <property type="entry name" value="Porins"/>
    <property type="match status" value="1"/>
</dbReference>
<evidence type="ECO:0008006" key="3">
    <source>
        <dbReference type="Google" id="ProtNLM"/>
    </source>
</evidence>
<keyword evidence="2" id="KW-1185">Reference proteome</keyword>
<dbReference type="Proteomes" id="UP000198640">
    <property type="component" value="Unassembled WGS sequence"/>
</dbReference>
<protein>
    <recommendedName>
        <fullName evidence="3">Alginate export domain-containing protein</fullName>
    </recommendedName>
</protein>
<dbReference type="EMBL" id="FNOY01000004">
    <property type="protein sequence ID" value="SDX59576.1"/>
    <property type="molecule type" value="Genomic_DNA"/>
</dbReference>
<name>A0A1H3CZR9_9PROT</name>
<proteinExistence type="predicted"/>
<evidence type="ECO:0000313" key="2">
    <source>
        <dbReference type="Proteomes" id="UP000198640"/>
    </source>
</evidence>
<dbReference type="STRING" id="44576.SAMN05421881_100411"/>
<reference evidence="1 2" key="1">
    <citation type="submission" date="2016-10" db="EMBL/GenBank/DDBJ databases">
        <authorList>
            <person name="de Groot N.N."/>
        </authorList>
    </citation>
    <scope>NUCLEOTIDE SEQUENCE [LARGE SCALE GENOMIC DNA]</scope>
    <source>
        <strain evidence="1 2">Nm1</strain>
    </source>
</reference>